<keyword evidence="6" id="KW-1185">Reference proteome</keyword>
<name>A0A835HIE3_9MAGN</name>
<dbReference type="Proteomes" id="UP000631114">
    <property type="component" value="Unassembled WGS sequence"/>
</dbReference>
<dbReference type="PANTHER" id="PTHR12357">
    <property type="entry name" value="YTH YT521-B HOMOLOGY DOMAIN-CONTAINING"/>
    <property type="match status" value="1"/>
</dbReference>
<dbReference type="GO" id="GO:0004497">
    <property type="term" value="F:monooxygenase activity"/>
    <property type="evidence" value="ECO:0007669"/>
    <property type="project" value="InterPro"/>
</dbReference>
<feature type="signal peptide" evidence="3">
    <location>
        <begin position="1"/>
        <end position="21"/>
    </location>
</feature>
<dbReference type="GO" id="GO:0020037">
    <property type="term" value="F:heme binding"/>
    <property type="evidence" value="ECO:0007669"/>
    <property type="project" value="InterPro"/>
</dbReference>
<evidence type="ECO:0000256" key="1">
    <source>
        <dbReference type="RuleBase" id="RU369095"/>
    </source>
</evidence>
<evidence type="ECO:0000259" key="4">
    <source>
        <dbReference type="PROSITE" id="PS50882"/>
    </source>
</evidence>
<dbReference type="SUPFAM" id="SSF48264">
    <property type="entry name" value="Cytochrome P450"/>
    <property type="match status" value="1"/>
</dbReference>
<dbReference type="CDD" id="cd21134">
    <property type="entry name" value="YTH"/>
    <property type="match status" value="1"/>
</dbReference>
<dbReference type="PANTHER" id="PTHR12357:SF127">
    <property type="entry name" value="YTH DOMAIN-CONTAINING FAMILY PROTEIN"/>
    <property type="match status" value="1"/>
</dbReference>
<organism evidence="5 6">
    <name type="scientific">Coptis chinensis</name>
    <dbReference type="NCBI Taxonomy" id="261450"/>
    <lineage>
        <taxon>Eukaryota</taxon>
        <taxon>Viridiplantae</taxon>
        <taxon>Streptophyta</taxon>
        <taxon>Embryophyta</taxon>
        <taxon>Tracheophyta</taxon>
        <taxon>Spermatophyta</taxon>
        <taxon>Magnoliopsida</taxon>
        <taxon>Ranunculales</taxon>
        <taxon>Ranunculaceae</taxon>
        <taxon>Coptidoideae</taxon>
        <taxon>Coptis</taxon>
    </lineage>
</organism>
<evidence type="ECO:0000256" key="2">
    <source>
        <dbReference type="SAM" id="MobiDB-lite"/>
    </source>
</evidence>
<keyword evidence="3" id="KW-0732">Signal</keyword>
<comment type="similarity">
    <text evidence="1">Belongs to the YTHDF family.</text>
</comment>
<dbReference type="EMBL" id="JADFTS010000007">
    <property type="protein sequence ID" value="KAF9598902.1"/>
    <property type="molecule type" value="Genomic_DNA"/>
</dbReference>
<dbReference type="GO" id="GO:0003729">
    <property type="term" value="F:mRNA binding"/>
    <property type="evidence" value="ECO:0007669"/>
    <property type="project" value="UniProtKB-UniRule"/>
</dbReference>
<comment type="function">
    <text evidence="1">Specifically recognizes and binds N6-methyladenosine (m6A)-containing RNAs, and regulates mRNA stability. M6A is a modification present at internal sites of mRNAs and some non-coding RNAs and plays a role in mRNA stability and processing.</text>
</comment>
<keyword evidence="1" id="KW-0694">RNA-binding</keyword>
<evidence type="ECO:0000313" key="6">
    <source>
        <dbReference type="Proteomes" id="UP000631114"/>
    </source>
</evidence>
<feature type="domain" description="YTH" evidence="4">
    <location>
        <begin position="83"/>
        <end position="222"/>
    </location>
</feature>
<dbReference type="GO" id="GO:0016705">
    <property type="term" value="F:oxidoreductase activity, acting on paired donors, with incorporation or reduction of molecular oxygen"/>
    <property type="evidence" value="ECO:0007669"/>
    <property type="project" value="InterPro"/>
</dbReference>
<evidence type="ECO:0000256" key="3">
    <source>
        <dbReference type="SAM" id="SignalP"/>
    </source>
</evidence>
<gene>
    <name evidence="5" type="ORF">IFM89_032756</name>
</gene>
<dbReference type="AlphaFoldDB" id="A0A835HIE3"/>
<protein>
    <recommendedName>
        <fullName evidence="1">YTH domain-containing family protein</fullName>
    </recommendedName>
</protein>
<feature type="chain" id="PRO_5033021200" description="YTH domain-containing family protein" evidence="3">
    <location>
        <begin position="22"/>
        <end position="435"/>
    </location>
</feature>
<dbReference type="OrthoDB" id="3945418at2759"/>
<dbReference type="InterPro" id="IPR045168">
    <property type="entry name" value="YTH_prot"/>
</dbReference>
<feature type="region of interest" description="Disordered" evidence="2">
    <location>
        <begin position="405"/>
        <end position="430"/>
    </location>
</feature>
<proteinExistence type="inferred from homology"/>
<sequence>MAKISSSAWVVFMLFLVLVTGNQLVVNAEMERKGYIVCMGAKLKKDYSVESHHPSVLGQVLEGSIRGEDNASLLSEKEIVDNVMLAMTAGHDTSSVLITFIVQLLGNNPVVYATVLQDAQEKLSQKGSKCPVFLFFSVTASGQFCGVAETIGRVEFNGSMDIWQQDKRKRIGFFPVKWHFIKDVPNSHFCHMILENDVNKPVTESRDNKESIGVNQQFPSVDWSRIMNCPKYPFSVEITKLAIDTVQSPHLKAQIEIRLVSVKKIPRQLTKSIPAKLVRQNCGLGTRTGTKSGTFEEISVSFDLQTLYIPPLNSATTRFLGLPLPPLLKIDIVPELFQGTIDEDTGKVKQRTNGTVINKSLLASVTFLLFFHPSPVKSSPITLLFLSLFCFTHFTSEQGFLAPSTSFSSSLSGGDKVRRRSNDGPSKGSATYLLY</sequence>
<dbReference type="GO" id="GO:1990247">
    <property type="term" value="F:N6-methyladenosine-containing RNA reader activity"/>
    <property type="evidence" value="ECO:0007669"/>
    <property type="project" value="UniProtKB-UniRule"/>
</dbReference>
<dbReference type="GO" id="GO:0005737">
    <property type="term" value="C:cytoplasm"/>
    <property type="evidence" value="ECO:0007669"/>
    <property type="project" value="TreeGrafter"/>
</dbReference>
<dbReference type="PROSITE" id="PS50882">
    <property type="entry name" value="YTH"/>
    <property type="match status" value="1"/>
</dbReference>
<evidence type="ECO:0000313" key="5">
    <source>
        <dbReference type="EMBL" id="KAF9598902.1"/>
    </source>
</evidence>
<dbReference type="GO" id="GO:0044550">
    <property type="term" value="P:secondary metabolite biosynthetic process"/>
    <property type="evidence" value="ECO:0007669"/>
    <property type="project" value="UniProtKB-ARBA"/>
</dbReference>
<dbReference type="InterPro" id="IPR007275">
    <property type="entry name" value="YTH_domain"/>
</dbReference>
<comment type="caution">
    <text evidence="5">The sequence shown here is derived from an EMBL/GenBank/DDBJ whole genome shotgun (WGS) entry which is preliminary data.</text>
</comment>
<dbReference type="Pfam" id="PF04146">
    <property type="entry name" value="YTH"/>
    <property type="match status" value="1"/>
</dbReference>
<dbReference type="GO" id="GO:0061157">
    <property type="term" value="P:mRNA destabilization"/>
    <property type="evidence" value="ECO:0007669"/>
    <property type="project" value="TreeGrafter"/>
</dbReference>
<dbReference type="GO" id="GO:0005506">
    <property type="term" value="F:iron ion binding"/>
    <property type="evidence" value="ECO:0007669"/>
    <property type="project" value="InterPro"/>
</dbReference>
<accession>A0A835HIE3</accession>
<dbReference type="InterPro" id="IPR036396">
    <property type="entry name" value="Cyt_P450_sf"/>
</dbReference>
<dbReference type="Gene3D" id="3.10.590.10">
    <property type="entry name" value="ph1033 like domains"/>
    <property type="match status" value="1"/>
</dbReference>
<reference evidence="5 6" key="1">
    <citation type="submission" date="2020-10" db="EMBL/GenBank/DDBJ databases">
        <title>The Coptis chinensis genome and diversification of protoberbering-type alkaloids.</title>
        <authorList>
            <person name="Wang B."/>
            <person name="Shu S."/>
            <person name="Song C."/>
            <person name="Liu Y."/>
        </authorList>
    </citation>
    <scope>NUCLEOTIDE SEQUENCE [LARGE SCALE GENOMIC DNA]</scope>
    <source>
        <strain evidence="5">HL-2020</strain>
        <tissue evidence="5">Leaf</tissue>
    </source>
</reference>